<proteinExistence type="predicted"/>
<protein>
    <submittedName>
        <fullName evidence="1">Uncharacterized protein</fullName>
    </submittedName>
</protein>
<dbReference type="AlphaFoldDB" id="A0A8S0WTR3"/>
<keyword evidence="2" id="KW-1185">Reference proteome</keyword>
<reference evidence="1 2" key="1">
    <citation type="submission" date="2020-01" db="EMBL/GenBank/DDBJ databases">
        <authorList>
            <person name="Gupta K D."/>
        </authorList>
    </citation>
    <scope>NUCLEOTIDE SEQUENCE [LARGE SCALE GENOMIC DNA]</scope>
</reference>
<organism evidence="1 2">
    <name type="scientific">Cyclocybe aegerita</name>
    <name type="common">Black poplar mushroom</name>
    <name type="synonym">Agrocybe aegerita</name>
    <dbReference type="NCBI Taxonomy" id="1973307"/>
    <lineage>
        <taxon>Eukaryota</taxon>
        <taxon>Fungi</taxon>
        <taxon>Dikarya</taxon>
        <taxon>Basidiomycota</taxon>
        <taxon>Agaricomycotina</taxon>
        <taxon>Agaricomycetes</taxon>
        <taxon>Agaricomycetidae</taxon>
        <taxon>Agaricales</taxon>
        <taxon>Agaricineae</taxon>
        <taxon>Bolbitiaceae</taxon>
        <taxon>Cyclocybe</taxon>
    </lineage>
</organism>
<dbReference type="EMBL" id="CACVBS010000101">
    <property type="protein sequence ID" value="CAA7271128.1"/>
    <property type="molecule type" value="Genomic_DNA"/>
</dbReference>
<name>A0A8S0WTR3_CYCAE</name>
<sequence length="187" mass="20763">MTIGMRVAETTEKGMQYEVLKSPSACLYPPHGAELVMIRPNKSQLLFEDFMIQQGAPWTEFLKPRGKGKTKLNSVCVITKVYLTTSWAIASSETAEPGSTVTLIHNESDPEVLRWEDSPVDIKTYVSPPRESSPEDGTPARPTECIAVGGYKLDPPGQFIQSLTDIRQGVRSSMNKGVYVTSMFERF</sequence>
<comment type="caution">
    <text evidence="1">The sequence shown here is derived from an EMBL/GenBank/DDBJ whole genome shotgun (WGS) entry which is preliminary data.</text>
</comment>
<accession>A0A8S0WTR3</accession>
<evidence type="ECO:0000313" key="2">
    <source>
        <dbReference type="Proteomes" id="UP000467700"/>
    </source>
</evidence>
<dbReference type="Proteomes" id="UP000467700">
    <property type="component" value="Unassembled WGS sequence"/>
</dbReference>
<dbReference type="OrthoDB" id="10383507at2759"/>
<evidence type="ECO:0000313" key="1">
    <source>
        <dbReference type="EMBL" id="CAA7271128.1"/>
    </source>
</evidence>
<gene>
    <name evidence="1" type="ORF">AAE3_LOCUS13210</name>
</gene>